<dbReference type="GO" id="GO:0006405">
    <property type="term" value="P:RNA export from nucleus"/>
    <property type="evidence" value="ECO:0007669"/>
    <property type="project" value="TreeGrafter"/>
</dbReference>
<comment type="subcellular location">
    <subcellularLocation>
        <location evidence="1">Nucleus</location>
    </subcellularLocation>
</comment>
<sequence>MLVSNTSTSNLSWTNLLEYCFDYDEYSLDLFVELESTEHGEYVYGQKERLCKTGEYPVPLPISDGFKQNSVVTVGVLTSINRVFFAVERTLYFWNYTAEKKWNSLKEFDSVVTCVGVVTPKPDVFLNEIQHVLIIATETEVALIAIEFADGVIDNDMQAHATRFKTATKGAQMKRVTATRDGRIFLGSEDGSVWEFDYYNESPWLGTSQVAKSVLRNVSQSKTSKVFEYVGNIVLPLGLLPALAQRTAVTDLVVSENINNNKWLFVLHKESRSKDCERLAANNTRNEMKPTVIKLHALGAGDNTSAHLCAITNQGDRIYLALLGDRHYYGLEVRCVRMRPLQSRLSFDLADSKTEAGSKSKTRFRLGEMRNEAKI</sequence>
<dbReference type="GO" id="GO:0006606">
    <property type="term" value="P:protein import into nucleus"/>
    <property type="evidence" value="ECO:0007669"/>
    <property type="project" value="TreeGrafter"/>
</dbReference>
<dbReference type="GO" id="GO:0000972">
    <property type="term" value="P:transcription-dependent tethering of RNA polymerase II gene DNA at nuclear periphery"/>
    <property type="evidence" value="ECO:0007669"/>
    <property type="project" value="TreeGrafter"/>
</dbReference>
<dbReference type="OrthoDB" id="338970at2759"/>
<dbReference type="AlphaFoldDB" id="X6P5I1"/>
<dbReference type="InterPro" id="IPR014908">
    <property type="entry name" value="Nucleoporin_Nup133/Nup155_N"/>
</dbReference>
<protein>
    <recommendedName>
        <fullName evidence="4">Nucleoporin Nup133/Nup155-like N-terminal domain-containing protein</fullName>
    </recommendedName>
</protein>
<accession>X6P5I1</accession>
<dbReference type="PANTHER" id="PTHR10350">
    <property type="entry name" value="NUCLEAR PORE COMPLEX PROTEIN NUP155"/>
    <property type="match status" value="1"/>
</dbReference>
<evidence type="ECO:0000256" key="1">
    <source>
        <dbReference type="ARBA" id="ARBA00004123"/>
    </source>
</evidence>
<feature type="non-terminal residue" evidence="5">
    <location>
        <position position="375"/>
    </location>
</feature>
<dbReference type="GO" id="GO:0017056">
    <property type="term" value="F:structural constituent of nuclear pore"/>
    <property type="evidence" value="ECO:0007669"/>
    <property type="project" value="InterPro"/>
</dbReference>
<evidence type="ECO:0000313" key="6">
    <source>
        <dbReference type="Proteomes" id="UP000023152"/>
    </source>
</evidence>
<comment type="caution">
    <text evidence="5">The sequence shown here is derived from an EMBL/GenBank/DDBJ whole genome shotgun (WGS) entry which is preliminary data.</text>
</comment>
<dbReference type="Pfam" id="PF08801">
    <property type="entry name" value="Nucleoporin_N"/>
    <property type="match status" value="1"/>
</dbReference>
<evidence type="ECO:0000259" key="4">
    <source>
        <dbReference type="Pfam" id="PF08801"/>
    </source>
</evidence>
<keyword evidence="3" id="KW-0539">Nucleus</keyword>
<name>X6P5I1_RETFI</name>
<gene>
    <name evidence="5" type="ORF">RFI_03292</name>
</gene>
<dbReference type="InterPro" id="IPR004870">
    <property type="entry name" value="Nucleoporin_Nup155"/>
</dbReference>
<proteinExistence type="predicted"/>
<dbReference type="GO" id="GO:0036228">
    <property type="term" value="P:protein localization to nuclear inner membrane"/>
    <property type="evidence" value="ECO:0007669"/>
    <property type="project" value="TreeGrafter"/>
</dbReference>
<evidence type="ECO:0000256" key="3">
    <source>
        <dbReference type="ARBA" id="ARBA00023242"/>
    </source>
</evidence>
<dbReference type="EMBL" id="ASPP01003121">
    <property type="protein sequence ID" value="ETO33810.1"/>
    <property type="molecule type" value="Genomic_DNA"/>
</dbReference>
<evidence type="ECO:0000256" key="2">
    <source>
        <dbReference type="ARBA" id="ARBA00022448"/>
    </source>
</evidence>
<keyword evidence="6" id="KW-1185">Reference proteome</keyword>
<dbReference type="Proteomes" id="UP000023152">
    <property type="component" value="Unassembled WGS sequence"/>
</dbReference>
<evidence type="ECO:0000313" key="5">
    <source>
        <dbReference type="EMBL" id="ETO33810.1"/>
    </source>
</evidence>
<keyword evidence="2" id="KW-0813">Transport</keyword>
<dbReference type="GO" id="GO:0044611">
    <property type="term" value="C:nuclear pore inner ring"/>
    <property type="evidence" value="ECO:0007669"/>
    <property type="project" value="TreeGrafter"/>
</dbReference>
<reference evidence="5 6" key="1">
    <citation type="journal article" date="2013" name="Curr. Biol.">
        <title>The Genome of the Foraminiferan Reticulomyxa filosa.</title>
        <authorList>
            <person name="Glockner G."/>
            <person name="Hulsmann N."/>
            <person name="Schleicher M."/>
            <person name="Noegel A.A."/>
            <person name="Eichinger L."/>
            <person name="Gallinger C."/>
            <person name="Pawlowski J."/>
            <person name="Sierra R."/>
            <person name="Euteneuer U."/>
            <person name="Pillet L."/>
            <person name="Moustafa A."/>
            <person name="Platzer M."/>
            <person name="Groth M."/>
            <person name="Szafranski K."/>
            <person name="Schliwa M."/>
        </authorList>
    </citation>
    <scope>NUCLEOTIDE SEQUENCE [LARGE SCALE GENOMIC DNA]</scope>
</reference>
<feature type="domain" description="Nucleoporin Nup133/Nup155-like N-terminal" evidence="4">
    <location>
        <begin position="52"/>
        <end position="322"/>
    </location>
</feature>
<organism evidence="5 6">
    <name type="scientific">Reticulomyxa filosa</name>
    <dbReference type="NCBI Taxonomy" id="46433"/>
    <lineage>
        <taxon>Eukaryota</taxon>
        <taxon>Sar</taxon>
        <taxon>Rhizaria</taxon>
        <taxon>Retaria</taxon>
        <taxon>Foraminifera</taxon>
        <taxon>Monothalamids</taxon>
        <taxon>Reticulomyxidae</taxon>
        <taxon>Reticulomyxa</taxon>
    </lineage>
</organism>
<dbReference type="PANTHER" id="PTHR10350:SF6">
    <property type="entry name" value="NUCLEAR PORE COMPLEX PROTEIN NUP155"/>
    <property type="match status" value="1"/>
</dbReference>